<sequence>MRSDVIKQYYLVLDRIRAEDAPKVCAQAGIEYQALYLGTAWQPQMDNSPIWIKISPEDAVWKKWSNDPLWASSGILFEFDETADEQNILASLKNNITVFSDDHRLLFFRFYSPRVLSMVLPNFNEGNIASLCGVANRISISPLLTQLYGFEHIENPSDEKKVNQLIITTELAEELLS</sequence>
<reference evidence="2 3" key="1">
    <citation type="submission" date="2018-11" db="EMBL/GenBank/DDBJ databases">
        <title>Vibrio LJC006 sp. nov., isolated from seawater during the bloom of the enteromorpha.</title>
        <authorList>
            <person name="Liang J."/>
        </authorList>
    </citation>
    <scope>NUCLEOTIDE SEQUENCE [LARGE SCALE GENOMIC DNA]</scope>
    <source>
        <strain evidence="2 3">LJC006</strain>
    </source>
</reference>
<evidence type="ECO:0000259" key="1">
    <source>
        <dbReference type="Pfam" id="PF13503"/>
    </source>
</evidence>
<proteinExistence type="predicted"/>
<dbReference type="AlphaFoldDB" id="A0A3N9TM51"/>
<dbReference type="RefSeq" id="WP_124935738.1">
    <property type="nucleotide sequence ID" value="NZ_RJVQ01000001.1"/>
</dbReference>
<accession>A0A3N9TM51</accession>
<dbReference type="OrthoDB" id="5905401at2"/>
<gene>
    <name evidence="2" type="ORF">EES38_03360</name>
</gene>
<protein>
    <submittedName>
        <fullName evidence="2">DUF4123 domain-containing protein</fullName>
    </submittedName>
</protein>
<feature type="domain" description="DUF4123" evidence="1">
    <location>
        <begin position="9"/>
        <end position="126"/>
    </location>
</feature>
<dbReference type="Proteomes" id="UP000281112">
    <property type="component" value="Unassembled WGS sequence"/>
</dbReference>
<dbReference type="EMBL" id="RJVQ01000001">
    <property type="protein sequence ID" value="RQW65084.1"/>
    <property type="molecule type" value="Genomic_DNA"/>
</dbReference>
<dbReference type="InterPro" id="IPR025391">
    <property type="entry name" value="DUF4123"/>
</dbReference>
<organism evidence="2 3">
    <name type="scientific">Vibrio viridaestus</name>
    <dbReference type="NCBI Taxonomy" id="2487322"/>
    <lineage>
        <taxon>Bacteria</taxon>
        <taxon>Pseudomonadati</taxon>
        <taxon>Pseudomonadota</taxon>
        <taxon>Gammaproteobacteria</taxon>
        <taxon>Vibrionales</taxon>
        <taxon>Vibrionaceae</taxon>
        <taxon>Vibrio</taxon>
    </lineage>
</organism>
<name>A0A3N9TM51_9VIBR</name>
<evidence type="ECO:0000313" key="2">
    <source>
        <dbReference type="EMBL" id="RQW65084.1"/>
    </source>
</evidence>
<dbReference type="Pfam" id="PF13503">
    <property type="entry name" value="DUF4123"/>
    <property type="match status" value="1"/>
</dbReference>
<comment type="caution">
    <text evidence="2">The sequence shown here is derived from an EMBL/GenBank/DDBJ whole genome shotgun (WGS) entry which is preliminary data.</text>
</comment>
<keyword evidence="3" id="KW-1185">Reference proteome</keyword>
<evidence type="ECO:0000313" key="3">
    <source>
        <dbReference type="Proteomes" id="UP000281112"/>
    </source>
</evidence>